<feature type="non-terminal residue" evidence="1">
    <location>
        <position position="1"/>
    </location>
</feature>
<accession>A0A699XM28</accession>
<dbReference type="AlphaFoldDB" id="A0A699XM28"/>
<reference evidence="1" key="1">
    <citation type="journal article" date="2019" name="Sci. Rep.">
        <title>Draft genome of Tanacetum cinerariifolium, the natural source of mosquito coil.</title>
        <authorList>
            <person name="Yamashiro T."/>
            <person name="Shiraishi A."/>
            <person name="Satake H."/>
            <person name="Nakayama K."/>
        </authorList>
    </citation>
    <scope>NUCLEOTIDE SEQUENCE</scope>
</reference>
<protein>
    <submittedName>
        <fullName evidence="1">Uncharacterized protein</fullName>
    </submittedName>
</protein>
<sequence length="80" mass="8468">AARRVHGSIAAARAAAVAVVAREKRLAAIFAAQMVVGGSGPDGVDRHDGGLVRALLQWCSEWRRKNVESMSGLCPRIQMG</sequence>
<feature type="non-terminal residue" evidence="1">
    <location>
        <position position="80"/>
    </location>
</feature>
<evidence type="ECO:0000313" key="1">
    <source>
        <dbReference type="EMBL" id="GFD60293.1"/>
    </source>
</evidence>
<dbReference type="EMBL" id="BKCJ011875855">
    <property type="protein sequence ID" value="GFD60293.1"/>
    <property type="molecule type" value="Genomic_DNA"/>
</dbReference>
<name>A0A699XM28_TANCI</name>
<proteinExistence type="predicted"/>
<gene>
    <name evidence="1" type="ORF">Tci_932262</name>
</gene>
<comment type="caution">
    <text evidence="1">The sequence shown here is derived from an EMBL/GenBank/DDBJ whole genome shotgun (WGS) entry which is preliminary data.</text>
</comment>
<organism evidence="1">
    <name type="scientific">Tanacetum cinerariifolium</name>
    <name type="common">Dalmatian daisy</name>
    <name type="synonym">Chrysanthemum cinerariifolium</name>
    <dbReference type="NCBI Taxonomy" id="118510"/>
    <lineage>
        <taxon>Eukaryota</taxon>
        <taxon>Viridiplantae</taxon>
        <taxon>Streptophyta</taxon>
        <taxon>Embryophyta</taxon>
        <taxon>Tracheophyta</taxon>
        <taxon>Spermatophyta</taxon>
        <taxon>Magnoliopsida</taxon>
        <taxon>eudicotyledons</taxon>
        <taxon>Gunneridae</taxon>
        <taxon>Pentapetalae</taxon>
        <taxon>asterids</taxon>
        <taxon>campanulids</taxon>
        <taxon>Asterales</taxon>
        <taxon>Asteraceae</taxon>
        <taxon>Asteroideae</taxon>
        <taxon>Anthemideae</taxon>
        <taxon>Anthemidinae</taxon>
        <taxon>Tanacetum</taxon>
    </lineage>
</organism>